<keyword evidence="3" id="KW-0560">Oxidoreductase</keyword>
<accession>A0ABP3QEA5</accession>
<dbReference type="Gene3D" id="3.40.50.360">
    <property type="match status" value="1"/>
</dbReference>
<keyword evidence="6" id="KW-1185">Reference proteome</keyword>
<comment type="caution">
    <text evidence="5">The sequence shown here is derived from an EMBL/GenBank/DDBJ whole genome shotgun (WGS) entry which is preliminary data.</text>
</comment>
<dbReference type="EMBL" id="BAAAHD010000065">
    <property type="protein sequence ID" value="GAA0587320.1"/>
    <property type="molecule type" value="Genomic_DNA"/>
</dbReference>
<organism evidence="5 6">
    <name type="scientific">Actinomadura livida</name>
    <dbReference type="NCBI Taxonomy" id="79909"/>
    <lineage>
        <taxon>Bacteria</taxon>
        <taxon>Bacillati</taxon>
        <taxon>Actinomycetota</taxon>
        <taxon>Actinomycetes</taxon>
        <taxon>Streptosporangiales</taxon>
        <taxon>Thermomonosporaceae</taxon>
        <taxon>Actinomadura</taxon>
    </lineage>
</organism>
<dbReference type="RefSeq" id="WP_229808695.1">
    <property type="nucleotide sequence ID" value="NZ_BMRO01000017.1"/>
</dbReference>
<dbReference type="PANTHER" id="PTHR43408">
    <property type="entry name" value="FMN REDUCTASE (NADPH)"/>
    <property type="match status" value="1"/>
</dbReference>
<keyword evidence="2" id="KW-0288">FMN</keyword>
<sequence length="180" mass="18212">MVTPPPARLVTLVGNPRPKSRTRALAVLAAEAVGARLGPVDREVVDLSALAAGLGSAAAPAALQAAERTVQDADVLVVASPTYKGTYTGLLKTFLDRLPGGALASAVALPLMVMGDARHAPAVEVHLRPLLAELGASVPTPGAVVPENRIEQAGELLDAWAAQVAPQVAGLLAARATTTS</sequence>
<evidence type="ECO:0000313" key="5">
    <source>
        <dbReference type="EMBL" id="GAA0587320.1"/>
    </source>
</evidence>
<keyword evidence="1" id="KW-0285">Flavoprotein</keyword>
<proteinExistence type="predicted"/>
<evidence type="ECO:0000313" key="6">
    <source>
        <dbReference type="Proteomes" id="UP001501427"/>
    </source>
</evidence>
<name>A0ABP3QEA5_9ACTN</name>
<evidence type="ECO:0000256" key="2">
    <source>
        <dbReference type="ARBA" id="ARBA00022643"/>
    </source>
</evidence>
<feature type="domain" description="NADPH-dependent FMN reductase-like" evidence="4">
    <location>
        <begin position="8"/>
        <end position="144"/>
    </location>
</feature>
<reference evidence="6" key="1">
    <citation type="journal article" date="2019" name="Int. J. Syst. Evol. Microbiol.">
        <title>The Global Catalogue of Microorganisms (GCM) 10K type strain sequencing project: providing services to taxonomists for standard genome sequencing and annotation.</title>
        <authorList>
            <consortium name="The Broad Institute Genomics Platform"/>
            <consortium name="The Broad Institute Genome Sequencing Center for Infectious Disease"/>
            <person name="Wu L."/>
            <person name="Ma J."/>
        </authorList>
    </citation>
    <scope>NUCLEOTIDE SEQUENCE [LARGE SCALE GENOMIC DNA]</scope>
    <source>
        <strain evidence="6">JCM 10667</strain>
    </source>
</reference>
<gene>
    <name evidence="5" type="ORF">GCM10009546_57080</name>
</gene>
<evidence type="ECO:0000256" key="1">
    <source>
        <dbReference type="ARBA" id="ARBA00022630"/>
    </source>
</evidence>
<dbReference type="InterPro" id="IPR029039">
    <property type="entry name" value="Flavoprotein-like_sf"/>
</dbReference>
<dbReference type="PANTHER" id="PTHR43408:SF2">
    <property type="entry name" value="FMN REDUCTASE (NADPH)"/>
    <property type="match status" value="1"/>
</dbReference>
<dbReference type="InterPro" id="IPR005025">
    <property type="entry name" value="FMN_Rdtase-like_dom"/>
</dbReference>
<dbReference type="InterPro" id="IPR051814">
    <property type="entry name" value="NAD(P)H-dep_FMN_reductase"/>
</dbReference>
<evidence type="ECO:0000256" key="3">
    <source>
        <dbReference type="ARBA" id="ARBA00023002"/>
    </source>
</evidence>
<dbReference type="SUPFAM" id="SSF52218">
    <property type="entry name" value="Flavoproteins"/>
    <property type="match status" value="1"/>
</dbReference>
<dbReference type="Proteomes" id="UP001501427">
    <property type="component" value="Unassembled WGS sequence"/>
</dbReference>
<dbReference type="Pfam" id="PF03358">
    <property type="entry name" value="FMN_red"/>
    <property type="match status" value="1"/>
</dbReference>
<evidence type="ECO:0000259" key="4">
    <source>
        <dbReference type="Pfam" id="PF03358"/>
    </source>
</evidence>
<protein>
    <submittedName>
        <fullName evidence="5">NAD(P)H-dependent oxidoreductase</fullName>
    </submittedName>
</protein>